<reference evidence="1 2" key="1">
    <citation type="submission" date="2021-06" db="EMBL/GenBank/DDBJ databases">
        <authorList>
            <person name="Palmer J.M."/>
        </authorList>
    </citation>
    <scope>NUCLEOTIDE SEQUENCE [LARGE SCALE GENOMIC DNA]</scope>
    <source>
        <strain evidence="1 2">XR_2019</strain>
        <tissue evidence="1">Muscle</tissue>
    </source>
</reference>
<dbReference type="EMBL" id="JAHRIM010050821">
    <property type="protein sequence ID" value="MEQ2268985.1"/>
    <property type="molecule type" value="Genomic_DNA"/>
</dbReference>
<evidence type="ECO:0000313" key="2">
    <source>
        <dbReference type="Proteomes" id="UP001444071"/>
    </source>
</evidence>
<dbReference type="Proteomes" id="UP001444071">
    <property type="component" value="Unassembled WGS sequence"/>
</dbReference>
<keyword evidence="2" id="KW-1185">Reference proteome</keyword>
<protein>
    <submittedName>
        <fullName evidence="1">Uncharacterized protein</fullName>
    </submittedName>
</protein>
<proteinExistence type="predicted"/>
<evidence type="ECO:0000313" key="1">
    <source>
        <dbReference type="EMBL" id="MEQ2268985.1"/>
    </source>
</evidence>
<name>A0ABV0WIJ5_9TELE</name>
<sequence>MKSPDLHAEEQKYLFYHEKLLLKNTVTFKLFRLTFNDCCYEILSSSCYKLKMFWLNFGSRYQEAAETHMSSVSQIVSGRTFTADLKQCLVFVTWKSFYCNPSRVLLDLNGAIRKYSPPNFICFSVICL</sequence>
<gene>
    <name evidence="1" type="ORF">XENORESO_020143</name>
</gene>
<organism evidence="1 2">
    <name type="scientific">Xenotaenia resolanae</name>
    <dbReference type="NCBI Taxonomy" id="208358"/>
    <lineage>
        <taxon>Eukaryota</taxon>
        <taxon>Metazoa</taxon>
        <taxon>Chordata</taxon>
        <taxon>Craniata</taxon>
        <taxon>Vertebrata</taxon>
        <taxon>Euteleostomi</taxon>
        <taxon>Actinopterygii</taxon>
        <taxon>Neopterygii</taxon>
        <taxon>Teleostei</taxon>
        <taxon>Neoteleostei</taxon>
        <taxon>Acanthomorphata</taxon>
        <taxon>Ovalentaria</taxon>
        <taxon>Atherinomorphae</taxon>
        <taxon>Cyprinodontiformes</taxon>
        <taxon>Goodeidae</taxon>
        <taxon>Xenotaenia</taxon>
    </lineage>
</organism>
<comment type="caution">
    <text evidence="1">The sequence shown here is derived from an EMBL/GenBank/DDBJ whole genome shotgun (WGS) entry which is preliminary data.</text>
</comment>
<accession>A0ABV0WIJ5</accession>